<accession>A0AAW7YYB6</accession>
<sequence>VYLEDPALIQEALPRSQPTLMCSVPRLYEKIHAAILQKVATASASKQKLFHWALKVAELRLTAKQQQVQPSAWLNIRY</sequence>
<dbReference type="EMBL" id="JAUOQO010000996">
    <property type="protein sequence ID" value="MDO6575636.1"/>
    <property type="molecule type" value="Genomic_DNA"/>
</dbReference>
<gene>
    <name evidence="1" type="ORF">Q4528_16120</name>
</gene>
<keyword evidence="2" id="KW-1185">Reference proteome</keyword>
<reference evidence="1" key="1">
    <citation type="submission" date="2023-07" db="EMBL/GenBank/DDBJ databases">
        <title>Genome content predicts the carbon catabolic preferences of heterotrophic bacteria.</title>
        <authorList>
            <person name="Gralka M."/>
        </authorList>
    </citation>
    <scope>NUCLEOTIDE SEQUENCE</scope>
    <source>
        <strain evidence="1">E2R20</strain>
    </source>
</reference>
<evidence type="ECO:0000313" key="2">
    <source>
        <dbReference type="Proteomes" id="UP001170310"/>
    </source>
</evidence>
<comment type="caution">
    <text evidence="1">The sequence shown here is derived from an EMBL/GenBank/DDBJ whole genome shotgun (WGS) entry which is preliminary data.</text>
</comment>
<proteinExistence type="predicted"/>
<feature type="non-terminal residue" evidence="1">
    <location>
        <position position="78"/>
    </location>
</feature>
<dbReference type="Proteomes" id="UP001170310">
    <property type="component" value="Unassembled WGS sequence"/>
</dbReference>
<name>A0AAW7YYB6_9STAP</name>
<evidence type="ECO:0000313" key="1">
    <source>
        <dbReference type="EMBL" id="MDO6575636.1"/>
    </source>
</evidence>
<organism evidence="1 2">
    <name type="scientific">Staphylococcus pasteuri_A</name>
    <dbReference type="NCBI Taxonomy" id="3062664"/>
    <lineage>
        <taxon>Bacteria</taxon>
        <taxon>Bacillati</taxon>
        <taxon>Bacillota</taxon>
        <taxon>Bacilli</taxon>
        <taxon>Bacillales</taxon>
        <taxon>Staphylococcaceae</taxon>
        <taxon>Staphylococcus</taxon>
    </lineage>
</organism>
<feature type="non-terminal residue" evidence="1">
    <location>
        <position position="1"/>
    </location>
</feature>
<dbReference type="AlphaFoldDB" id="A0AAW7YYB6"/>
<protein>
    <submittedName>
        <fullName evidence="1">Uncharacterized protein</fullName>
    </submittedName>
</protein>